<evidence type="ECO:0000256" key="7">
    <source>
        <dbReference type="SAM" id="Phobius"/>
    </source>
</evidence>
<evidence type="ECO:0000313" key="9">
    <source>
        <dbReference type="EMBL" id="QPJ62711.1"/>
    </source>
</evidence>
<feature type="transmembrane region" description="Helical" evidence="7">
    <location>
        <begin position="127"/>
        <end position="145"/>
    </location>
</feature>
<accession>A0A7T0BXE2</accession>
<keyword evidence="5 7" id="KW-1133">Transmembrane helix</keyword>
<dbReference type="SUPFAM" id="SSF48317">
    <property type="entry name" value="Acid phosphatase/Vanadium-dependent haloperoxidase"/>
    <property type="match status" value="1"/>
</dbReference>
<sequence length="170" mass="18692">MIFVTETRSWVIPAAMSVTGLFVVKGKKAWPILIAIGLAVCLNDFICHSLLKEMFQRIRPCQAIELPHAIYNCSTSFSFPSNHASNSFTLATLIALLNRNIAPLTFTLAGMVSISRVYLGVHYPTDILGGATCGIVMGYFGFLFYQKISPFFWPSLQSGTCTQPLKKSSS</sequence>
<name>A0A7T0BXE2_9BACT</name>
<dbReference type="Proteomes" id="UP000594688">
    <property type="component" value="Chromosome"/>
</dbReference>
<dbReference type="EMBL" id="CP048685">
    <property type="protein sequence ID" value="QPJ62711.1"/>
    <property type="molecule type" value="Genomic_DNA"/>
</dbReference>
<gene>
    <name evidence="9" type="ORF">G3M70_12830</name>
</gene>
<evidence type="ECO:0000256" key="2">
    <source>
        <dbReference type="ARBA" id="ARBA00022475"/>
    </source>
</evidence>
<evidence type="ECO:0000259" key="8">
    <source>
        <dbReference type="SMART" id="SM00014"/>
    </source>
</evidence>
<dbReference type="PANTHER" id="PTHR14969">
    <property type="entry name" value="SPHINGOSINE-1-PHOSPHATE PHOSPHOHYDROLASE"/>
    <property type="match status" value="1"/>
</dbReference>
<keyword evidence="2" id="KW-1003">Cell membrane</keyword>
<protein>
    <submittedName>
        <fullName evidence="9">Phosphatase PAP2 family protein</fullName>
    </submittedName>
</protein>
<feature type="domain" description="Phosphatidic acid phosphatase type 2/haloperoxidase" evidence="8">
    <location>
        <begin position="32"/>
        <end position="142"/>
    </location>
</feature>
<organism evidence="9 10">
    <name type="scientific">Candidatus Nitronauta litoralis</name>
    <dbReference type="NCBI Taxonomy" id="2705533"/>
    <lineage>
        <taxon>Bacteria</taxon>
        <taxon>Pseudomonadati</taxon>
        <taxon>Nitrospinota/Tectimicrobiota group</taxon>
        <taxon>Nitrospinota</taxon>
        <taxon>Nitrospinia</taxon>
        <taxon>Nitrospinales</taxon>
        <taxon>Nitrospinaceae</taxon>
        <taxon>Candidatus Nitronauta</taxon>
    </lineage>
</organism>
<dbReference type="GO" id="GO:0005886">
    <property type="term" value="C:plasma membrane"/>
    <property type="evidence" value="ECO:0007669"/>
    <property type="project" value="UniProtKB-SubCell"/>
</dbReference>
<dbReference type="SMART" id="SM00014">
    <property type="entry name" value="acidPPc"/>
    <property type="match status" value="1"/>
</dbReference>
<dbReference type="PANTHER" id="PTHR14969:SF62">
    <property type="entry name" value="DECAPRENYLPHOSPHORYL-5-PHOSPHORIBOSE PHOSPHATASE RV3807C-RELATED"/>
    <property type="match status" value="1"/>
</dbReference>
<dbReference type="AlphaFoldDB" id="A0A7T0BXE2"/>
<evidence type="ECO:0000313" key="10">
    <source>
        <dbReference type="Proteomes" id="UP000594688"/>
    </source>
</evidence>
<evidence type="ECO:0000256" key="6">
    <source>
        <dbReference type="ARBA" id="ARBA00023136"/>
    </source>
</evidence>
<keyword evidence="4" id="KW-0378">Hydrolase</keyword>
<feature type="transmembrane region" description="Helical" evidence="7">
    <location>
        <begin position="101"/>
        <end position="121"/>
    </location>
</feature>
<comment type="subcellular location">
    <subcellularLocation>
        <location evidence="1">Cell membrane</location>
        <topology evidence="1">Multi-pass membrane protein</topology>
    </subcellularLocation>
</comment>
<reference evidence="9 10" key="1">
    <citation type="submission" date="2020-02" db="EMBL/GenBank/DDBJ databases">
        <title>Genomic and physiological characterization of two novel Nitrospinaceae genera.</title>
        <authorList>
            <person name="Mueller A.J."/>
            <person name="Jung M.-Y."/>
            <person name="Strachan C.R."/>
            <person name="Herbold C.W."/>
            <person name="Kirkegaard R.H."/>
            <person name="Daims H."/>
        </authorList>
    </citation>
    <scope>NUCLEOTIDE SEQUENCE [LARGE SCALE GENOMIC DNA]</scope>
    <source>
        <strain evidence="9">EB</strain>
    </source>
</reference>
<evidence type="ECO:0000256" key="1">
    <source>
        <dbReference type="ARBA" id="ARBA00004651"/>
    </source>
</evidence>
<dbReference type="GO" id="GO:0016787">
    <property type="term" value="F:hydrolase activity"/>
    <property type="evidence" value="ECO:0007669"/>
    <property type="project" value="UniProtKB-KW"/>
</dbReference>
<proteinExistence type="predicted"/>
<evidence type="ECO:0000256" key="4">
    <source>
        <dbReference type="ARBA" id="ARBA00022801"/>
    </source>
</evidence>
<dbReference type="Gene3D" id="1.20.144.10">
    <property type="entry name" value="Phosphatidic acid phosphatase type 2/haloperoxidase"/>
    <property type="match status" value="1"/>
</dbReference>
<dbReference type="KEGG" id="nli:G3M70_12830"/>
<evidence type="ECO:0000256" key="5">
    <source>
        <dbReference type="ARBA" id="ARBA00022989"/>
    </source>
</evidence>
<keyword evidence="3 7" id="KW-0812">Transmembrane</keyword>
<dbReference type="InterPro" id="IPR000326">
    <property type="entry name" value="PAP2/HPO"/>
</dbReference>
<evidence type="ECO:0000256" key="3">
    <source>
        <dbReference type="ARBA" id="ARBA00022692"/>
    </source>
</evidence>
<dbReference type="InterPro" id="IPR036938">
    <property type="entry name" value="PAP2/HPO_sf"/>
</dbReference>
<feature type="transmembrane region" description="Helical" evidence="7">
    <location>
        <begin position="29"/>
        <end position="51"/>
    </location>
</feature>
<dbReference type="Pfam" id="PF01569">
    <property type="entry name" value="PAP2"/>
    <property type="match status" value="1"/>
</dbReference>
<keyword evidence="6 7" id="KW-0472">Membrane</keyword>